<dbReference type="GO" id="GO:0004181">
    <property type="term" value="F:metallocarboxypeptidase activity"/>
    <property type="evidence" value="ECO:0007669"/>
    <property type="project" value="InterPro"/>
</dbReference>
<dbReference type="Gene3D" id="2.60.40.3120">
    <property type="match status" value="1"/>
</dbReference>
<dbReference type="GO" id="GO:0006508">
    <property type="term" value="P:proteolysis"/>
    <property type="evidence" value="ECO:0007669"/>
    <property type="project" value="InterPro"/>
</dbReference>
<evidence type="ECO:0000313" key="6">
    <source>
        <dbReference type="EMBL" id="CDW77296.1"/>
    </source>
</evidence>
<gene>
    <name evidence="6" type="primary">Contig239.g273</name>
    <name evidence="6" type="ORF">STYLEM_6256</name>
</gene>
<feature type="active site" description="Proton donor/acceptor" evidence="3">
    <location>
        <position position="546"/>
    </location>
</feature>
<dbReference type="EMBL" id="CCKQ01006014">
    <property type="protein sequence ID" value="CDW77296.1"/>
    <property type="molecule type" value="Genomic_DNA"/>
</dbReference>
<name>A0A078A5X0_STYLE</name>
<reference evidence="6 7" key="1">
    <citation type="submission" date="2014-06" db="EMBL/GenBank/DDBJ databases">
        <authorList>
            <person name="Swart Estienne"/>
        </authorList>
    </citation>
    <scope>NUCLEOTIDE SEQUENCE [LARGE SCALE GENOMIC DNA]</scope>
    <source>
        <strain evidence="6 7">130c</strain>
    </source>
</reference>
<dbReference type="InterPro" id="IPR000834">
    <property type="entry name" value="Peptidase_M14"/>
</dbReference>
<dbReference type="OrthoDB" id="10253041at2759"/>
<evidence type="ECO:0000313" key="7">
    <source>
        <dbReference type="Proteomes" id="UP000039865"/>
    </source>
</evidence>
<feature type="compositionally biased region" description="Polar residues" evidence="4">
    <location>
        <begin position="1082"/>
        <end position="1112"/>
    </location>
</feature>
<dbReference type="InParanoid" id="A0A078A5X0"/>
<protein>
    <submittedName>
        <fullName evidence="6">Zinc carboxypeptidase family protein</fullName>
    </submittedName>
</protein>
<proteinExistence type="inferred from homology"/>
<feature type="region of interest" description="Disordered" evidence="4">
    <location>
        <begin position="70"/>
        <end position="89"/>
    </location>
</feature>
<dbReference type="InterPro" id="IPR050821">
    <property type="entry name" value="Cytosolic_carboxypeptidase"/>
</dbReference>
<feature type="compositionally biased region" description="Basic and acidic residues" evidence="4">
    <location>
        <begin position="1054"/>
        <end position="1067"/>
    </location>
</feature>
<feature type="domain" description="Peptidase M14" evidence="5">
    <location>
        <begin position="269"/>
        <end position="581"/>
    </location>
</feature>
<evidence type="ECO:0000256" key="2">
    <source>
        <dbReference type="ARBA" id="ARBA00005988"/>
    </source>
</evidence>
<feature type="region of interest" description="Disordered" evidence="4">
    <location>
        <begin position="605"/>
        <end position="645"/>
    </location>
</feature>
<evidence type="ECO:0000256" key="4">
    <source>
        <dbReference type="SAM" id="MobiDB-lite"/>
    </source>
</evidence>
<dbReference type="SUPFAM" id="SSF53187">
    <property type="entry name" value="Zn-dependent exopeptidases"/>
    <property type="match status" value="1"/>
</dbReference>
<dbReference type="Proteomes" id="UP000039865">
    <property type="component" value="Unassembled WGS sequence"/>
</dbReference>
<feature type="compositionally biased region" description="Acidic residues" evidence="4">
    <location>
        <begin position="607"/>
        <end position="621"/>
    </location>
</feature>
<comment type="cofactor">
    <cofactor evidence="1">
        <name>Zn(2+)</name>
        <dbReference type="ChEBI" id="CHEBI:29105"/>
    </cofactor>
</comment>
<feature type="compositionally biased region" description="Polar residues" evidence="4">
    <location>
        <begin position="70"/>
        <end position="79"/>
    </location>
</feature>
<evidence type="ECO:0000259" key="5">
    <source>
        <dbReference type="PROSITE" id="PS52035"/>
    </source>
</evidence>
<dbReference type="PANTHER" id="PTHR12756:SF11">
    <property type="entry name" value="CYTOSOLIC CARBOXYPEPTIDASE 1"/>
    <property type="match status" value="1"/>
</dbReference>
<dbReference type="GO" id="GO:0008270">
    <property type="term" value="F:zinc ion binding"/>
    <property type="evidence" value="ECO:0007669"/>
    <property type="project" value="InterPro"/>
</dbReference>
<evidence type="ECO:0000256" key="1">
    <source>
        <dbReference type="ARBA" id="ARBA00001947"/>
    </source>
</evidence>
<feature type="compositionally biased region" description="Polar residues" evidence="4">
    <location>
        <begin position="693"/>
        <end position="710"/>
    </location>
</feature>
<keyword evidence="6" id="KW-0378">Hydrolase</keyword>
<evidence type="ECO:0000256" key="3">
    <source>
        <dbReference type="PROSITE-ProRule" id="PRU01379"/>
    </source>
</evidence>
<dbReference type="Gene3D" id="3.40.630.10">
    <property type="entry name" value="Zn peptidases"/>
    <property type="match status" value="1"/>
</dbReference>
<feature type="region of interest" description="Disordered" evidence="4">
    <location>
        <begin position="1054"/>
        <end position="1122"/>
    </location>
</feature>
<comment type="similarity">
    <text evidence="2 3">Belongs to the peptidase M14 family.</text>
</comment>
<sequence length="1122" mass="128454">MEVRQSSYFVEKTSPESSKNFQVTDYAKPISDSLGFYVPPPLPLLPQRQKGGDTTINTGLNMYFKKLEQFSQDPSSGSGPLNPPQPKDKNLIKEQSLNEYVQLKTDSVVYCRYGLDYVQSFQYKENRKGSGGQSKTQTQQPIVKTNIVYPYHKDINNQQTINEEDAAEKVPLLGFDSVFESGNLAIAIQQTDVEYDLVLQNDINTKGHTQYTSDKDMANPQWGRCGENIHYGDNQYDRVNLFNQFSKEDGKPYYSLSFSFIFPAGKRQYYFAHSIPYTYSMLNDYLSLNFKKRILLCHTLAGNKCEYVHIDENPRKTLKIKSETPKKSMLDELVIQNSATAHQKQVVFITSRVHPGESNSSWMMKGLMDLLINPQTNEEKDITNYLKDQFEFYIVPMLNVDGVINGNYRCSLAACDLNRKWQDPSRVLHPTIYHTKMLCQQLQEEMNKKFFLYLDMHGHSIKQIFYYSYFRKNVFQYGNKLDSLQQGGSKIKDYSCQPKLFSHILSKQFDYFSFQDCSFQMQKSKESTARISMFHQLKIPFVFTLEASFAGANRGKLLGQHFSIGDLENIGRSVLKALYHVKIIESNKKLLRELSLEIEAFNKDKDEDCDDSDGSSDEDTNDVIPSEPSQVNLQPQPQPLPNSGIVIKKRKNQPNISQMSKQANALNNNTSTPNIEKLQATKAKLQYSLDPEISQNSRAQLHNSTEQSYSEDQRRQTHSKQASIVSYFEISEMASPLPRELKITSIYNNTNLQNNKFGQFANTANSIQNQFIPKGHSQVRNSFMNDKISHKSKNNQSSTDINIDRDGAQMSRTNLNIKNQSASNAKKDSPEIRSIKANLMNRSKSPQKGGGFLKQRNSPMKVAPQIVGQVISQTHYKKSTTGFDSLYQSPGSFNYSYIHPLPILSQESRENNDYEPMGKPMKQANIYNMATIHNKQAIATGISQTQSHYFQNGAKISYTDTYRQKQKQTKNYILYQQQYQPNQTNTNGQSLLSMKEYILNKQVHQHYSDQLMSRKQNQTVLTKYSSNFPEINGAKSESIWQATKVTPAYIDQKRDKLNDIHPNKDSQSEPPGQKMRNHILIQKNQSSESQYNFQGRGRSSSNNSPMNKQRASLDNHIPIILG</sequence>
<dbReference type="PROSITE" id="PS52035">
    <property type="entry name" value="PEPTIDASE_M14"/>
    <property type="match status" value="1"/>
</dbReference>
<accession>A0A078A5X0</accession>
<keyword evidence="6" id="KW-0645">Protease</keyword>
<feature type="region of interest" description="Disordered" evidence="4">
    <location>
        <begin position="693"/>
        <end position="720"/>
    </location>
</feature>
<organism evidence="6 7">
    <name type="scientific">Stylonychia lemnae</name>
    <name type="common">Ciliate</name>
    <dbReference type="NCBI Taxonomy" id="5949"/>
    <lineage>
        <taxon>Eukaryota</taxon>
        <taxon>Sar</taxon>
        <taxon>Alveolata</taxon>
        <taxon>Ciliophora</taxon>
        <taxon>Intramacronucleata</taxon>
        <taxon>Spirotrichea</taxon>
        <taxon>Stichotrichia</taxon>
        <taxon>Sporadotrichida</taxon>
        <taxon>Oxytrichidae</taxon>
        <taxon>Stylonychinae</taxon>
        <taxon>Stylonychia</taxon>
    </lineage>
</organism>
<keyword evidence="6" id="KW-0121">Carboxypeptidase</keyword>
<dbReference type="AlphaFoldDB" id="A0A078A5X0"/>
<keyword evidence="7" id="KW-1185">Reference proteome</keyword>
<dbReference type="PANTHER" id="PTHR12756">
    <property type="entry name" value="CYTOSOLIC CARBOXYPEPTIDASE"/>
    <property type="match status" value="1"/>
</dbReference>